<dbReference type="PANTHER" id="PTHR30097:SF15">
    <property type="entry name" value="CATION EFFLUX SYSTEM PROTEIN CUSB"/>
    <property type="match status" value="1"/>
</dbReference>
<dbReference type="Pfam" id="PF25954">
    <property type="entry name" value="Beta-barrel_RND_2"/>
    <property type="match status" value="1"/>
</dbReference>
<evidence type="ECO:0000256" key="3">
    <source>
        <dbReference type="ARBA" id="ARBA00022729"/>
    </source>
</evidence>
<comment type="caution">
    <text evidence="8">The sequence shown here is derived from an EMBL/GenBank/DDBJ whole genome shotgun (WGS) entry which is preliminary data.</text>
</comment>
<evidence type="ECO:0000259" key="7">
    <source>
        <dbReference type="Pfam" id="PF25975"/>
    </source>
</evidence>
<dbReference type="FunFam" id="2.40.420.20:FF:000003">
    <property type="entry name" value="Cation efflux system protein cusB"/>
    <property type="match status" value="1"/>
</dbReference>
<dbReference type="InterPro" id="IPR006143">
    <property type="entry name" value="RND_pump_MFP"/>
</dbReference>
<evidence type="ECO:0000259" key="6">
    <source>
        <dbReference type="Pfam" id="PF25954"/>
    </source>
</evidence>
<dbReference type="RefSeq" id="WP_119778999.1">
    <property type="nucleotide sequence ID" value="NZ_QYUK01000011.1"/>
</dbReference>
<dbReference type="GO" id="GO:0046914">
    <property type="term" value="F:transition metal ion binding"/>
    <property type="evidence" value="ECO:0007669"/>
    <property type="project" value="TreeGrafter"/>
</dbReference>
<dbReference type="Gene3D" id="2.40.420.20">
    <property type="match status" value="1"/>
</dbReference>
<sequence>MRKFLLVPGAAVLAAVSVAGGFWAGAGKPDLPAFLALGRVALLDEPAGVEVALGGPPAPGERKILYYRNPMGLPDISYEPKKDSMGMDYLPVYADEANDAGSVTVSPARIQTLGVRTEPVVRRPMVRTIRSVATIEPDERRMAMVTPRVEGWVERLHVNETGRDVAQGEPLMDVYSPELQRAQANYLLAITGDRPEDLDGGRLRLISLGLSEAQVERLRISGRIQRTITIPAPASGTVLEKAALEGMMFRPGDPLFTIADLSVVTVMIDVFEQDISVLREGADATIAVTAYPGEAFKGRVDRIYPALDSETRTVRVRITLDNQQGRLRGGMLATAEITAILGGDAVAVPDSAVIDSGRRKLVFVETGPGSFRPTEIRTGRRSEGYIEVLTGLAGGERVVVGANFLIDAESNIKAALAAFSAGSAPEARP</sequence>
<protein>
    <submittedName>
        <fullName evidence="8">Efflux RND transporter periplasmic adaptor subunit</fullName>
    </submittedName>
</protein>
<dbReference type="GO" id="GO:0030288">
    <property type="term" value="C:outer membrane-bounded periplasmic space"/>
    <property type="evidence" value="ECO:0007669"/>
    <property type="project" value="TreeGrafter"/>
</dbReference>
<evidence type="ECO:0000259" key="5">
    <source>
        <dbReference type="Pfam" id="PF25919"/>
    </source>
</evidence>
<reference evidence="8 9" key="1">
    <citation type="submission" date="2018-09" db="EMBL/GenBank/DDBJ databases">
        <authorList>
            <person name="Zhu H."/>
        </authorList>
    </citation>
    <scope>NUCLEOTIDE SEQUENCE [LARGE SCALE GENOMIC DNA]</scope>
    <source>
        <strain evidence="8 9">K1W22B-8</strain>
    </source>
</reference>
<keyword evidence="3" id="KW-0732">Signal</keyword>
<dbReference type="Pfam" id="PF25975">
    <property type="entry name" value="CzcB_C"/>
    <property type="match status" value="1"/>
</dbReference>
<accession>A0A418WEB8</accession>
<dbReference type="InterPro" id="IPR058792">
    <property type="entry name" value="Beta-barrel_RND_2"/>
</dbReference>
<feature type="domain" description="CzcB-like C-terminal circularly permuted SH3-like" evidence="7">
    <location>
        <begin position="346"/>
        <end position="406"/>
    </location>
</feature>
<dbReference type="GO" id="GO:0022857">
    <property type="term" value="F:transmembrane transporter activity"/>
    <property type="evidence" value="ECO:0007669"/>
    <property type="project" value="InterPro"/>
</dbReference>
<dbReference type="SUPFAM" id="SSF111369">
    <property type="entry name" value="HlyD-like secretion proteins"/>
    <property type="match status" value="1"/>
</dbReference>
<evidence type="ECO:0000256" key="1">
    <source>
        <dbReference type="ARBA" id="ARBA00009477"/>
    </source>
</evidence>
<dbReference type="Gene3D" id="2.40.30.170">
    <property type="match status" value="1"/>
</dbReference>
<dbReference type="OrthoDB" id="9806939at2"/>
<name>A0A418WEB8_9PROT</name>
<evidence type="ECO:0000313" key="9">
    <source>
        <dbReference type="Proteomes" id="UP000284605"/>
    </source>
</evidence>
<dbReference type="Proteomes" id="UP000284605">
    <property type="component" value="Unassembled WGS sequence"/>
</dbReference>
<evidence type="ECO:0000313" key="8">
    <source>
        <dbReference type="EMBL" id="RJF88363.1"/>
    </source>
</evidence>
<gene>
    <name evidence="8" type="ORF">D3874_16180</name>
</gene>
<dbReference type="NCBIfam" id="TIGR01730">
    <property type="entry name" value="RND_mfp"/>
    <property type="match status" value="1"/>
</dbReference>
<dbReference type="InterPro" id="IPR058649">
    <property type="entry name" value="CzcB_C"/>
</dbReference>
<keyword evidence="4" id="KW-0406">Ion transport</keyword>
<evidence type="ECO:0000256" key="2">
    <source>
        <dbReference type="ARBA" id="ARBA00022448"/>
    </source>
</evidence>
<dbReference type="InterPro" id="IPR051909">
    <property type="entry name" value="MFP_Cation_Efflux"/>
</dbReference>
<dbReference type="FunFam" id="2.40.30.170:FF:000010">
    <property type="entry name" value="Efflux RND transporter periplasmic adaptor subunit"/>
    <property type="match status" value="1"/>
</dbReference>
<proteinExistence type="inferred from homology"/>
<dbReference type="Gene3D" id="2.40.50.100">
    <property type="match status" value="1"/>
</dbReference>
<dbReference type="AlphaFoldDB" id="A0A418WEB8"/>
<dbReference type="EMBL" id="QYUK01000011">
    <property type="protein sequence ID" value="RJF88363.1"/>
    <property type="molecule type" value="Genomic_DNA"/>
</dbReference>
<dbReference type="InterPro" id="IPR058790">
    <property type="entry name" value="BSH_CusB"/>
</dbReference>
<organism evidence="8 9">
    <name type="scientific">Oleomonas cavernae</name>
    <dbReference type="NCBI Taxonomy" id="2320859"/>
    <lineage>
        <taxon>Bacteria</taxon>
        <taxon>Pseudomonadati</taxon>
        <taxon>Pseudomonadota</taxon>
        <taxon>Alphaproteobacteria</taxon>
        <taxon>Acetobacterales</taxon>
        <taxon>Acetobacteraceae</taxon>
        <taxon>Oleomonas</taxon>
    </lineage>
</organism>
<dbReference type="GO" id="GO:0015679">
    <property type="term" value="P:plasma membrane copper ion transport"/>
    <property type="evidence" value="ECO:0007669"/>
    <property type="project" value="TreeGrafter"/>
</dbReference>
<dbReference type="GO" id="GO:0016020">
    <property type="term" value="C:membrane"/>
    <property type="evidence" value="ECO:0007669"/>
    <property type="project" value="InterPro"/>
</dbReference>
<keyword evidence="2" id="KW-0813">Transport</keyword>
<dbReference type="GO" id="GO:0060003">
    <property type="term" value="P:copper ion export"/>
    <property type="evidence" value="ECO:0007669"/>
    <property type="project" value="TreeGrafter"/>
</dbReference>
<feature type="domain" description="CusB-like barrel-sandwich hybrid" evidence="5">
    <location>
        <begin position="143"/>
        <end position="259"/>
    </location>
</feature>
<dbReference type="PANTHER" id="PTHR30097">
    <property type="entry name" value="CATION EFFLUX SYSTEM PROTEIN CUSB"/>
    <property type="match status" value="1"/>
</dbReference>
<dbReference type="Pfam" id="PF25919">
    <property type="entry name" value="BSH_CusB"/>
    <property type="match status" value="1"/>
</dbReference>
<feature type="domain" description="CusB-like beta-barrel" evidence="6">
    <location>
        <begin position="266"/>
        <end position="338"/>
    </location>
</feature>
<keyword evidence="9" id="KW-1185">Reference proteome</keyword>
<evidence type="ECO:0000256" key="4">
    <source>
        <dbReference type="ARBA" id="ARBA00023065"/>
    </source>
</evidence>
<comment type="similarity">
    <text evidence="1">Belongs to the membrane fusion protein (MFP) (TC 8.A.1) family.</text>
</comment>